<evidence type="ECO:0000313" key="1">
    <source>
        <dbReference type="EMBL" id="MEC6897612.1"/>
    </source>
</evidence>
<keyword evidence="1" id="KW-0540">Nuclease</keyword>
<gene>
    <name evidence="1" type="ORF">VXS00_02965</name>
</gene>
<protein>
    <submittedName>
        <fullName evidence="1">Retron system putative HNH endonuclease</fullName>
    </submittedName>
</protein>
<organism evidence="1 2">
    <name type="scientific">Photobacterium piscicola</name>
    <dbReference type="NCBI Taxonomy" id="1378299"/>
    <lineage>
        <taxon>Bacteria</taxon>
        <taxon>Pseudomonadati</taxon>
        <taxon>Pseudomonadota</taxon>
        <taxon>Gammaproteobacteria</taxon>
        <taxon>Vibrionales</taxon>
        <taxon>Vibrionaceae</taxon>
        <taxon>Photobacterium</taxon>
    </lineage>
</organism>
<dbReference type="InterPro" id="IPR013467">
    <property type="entry name" value="HNH78-like"/>
</dbReference>
<dbReference type="EMBL" id="JAYXUD010000001">
    <property type="protein sequence ID" value="MEC6897612.1"/>
    <property type="molecule type" value="Genomic_DNA"/>
</dbReference>
<evidence type="ECO:0000313" key="2">
    <source>
        <dbReference type="Proteomes" id="UP001339429"/>
    </source>
</evidence>
<sequence length="265" mass="30968">MRRIKKSQTPNVLTIYAATNCNDSWDTFKKNNAIDASEIKKKIFEEQGYICAYCETDLSIENVFEHQRRVEHFNSKSAWRVGQVQPNLHLDWNNVIGVCIGGTDKDSRERYVMPDNKSCDSYKEHLETNCHHSKLWTGKVVSPLETVLCSQMFQYCMASGELSVNKIYANSVAFQFNDYATSAELLDNTLISFNLNCERLNLARKEVHYMYERIKTEFRKNQDVNKFKFKVRRWADDSKIKNFQTTRDILIRNCKVAQKILADID</sequence>
<comment type="caution">
    <text evidence="1">The sequence shown here is derived from an EMBL/GenBank/DDBJ whole genome shotgun (WGS) entry which is preliminary data.</text>
</comment>
<dbReference type="NCBIfam" id="TIGR02646">
    <property type="entry name" value="retron system putative HNH endonuclease"/>
    <property type="match status" value="1"/>
</dbReference>
<accession>A0ABU6LEA0</accession>
<keyword evidence="2" id="KW-1185">Reference proteome</keyword>
<proteinExistence type="predicted"/>
<reference evidence="1 2" key="1">
    <citation type="submission" date="2024-01" db="EMBL/GenBank/DDBJ databases">
        <title>Active colonisers of the gastrointestinal tract of Atlantic salmon farmed in a warm water region.</title>
        <authorList>
            <person name="Bowman J.P."/>
        </authorList>
    </citation>
    <scope>NUCLEOTIDE SEQUENCE [LARGE SCALE GENOMIC DNA]</scope>
    <source>
        <strain evidence="1 2">S4MW1</strain>
    </source>
</reference>
<dbReference type="RefSeq" id="WP_107199815.1">
    <property type="nucleotide sequence ID" value="NZ_JAYXUD010000001.1"/>
</dbReference>
<keyword evidence="1" id="KW-0378">Hydrolase</keyword>
<dbReference type="Proteomes" id="UP001339429">
    <property type="component" value="Unassembled WGS sequence"/>
</dbReference>
<dbReference type="GO" id="GO:0004519">
    <property type="term" value="F:endonuclease activity"/>
    <property type="evidence" value="ECO:0007669"/>
    <property type="project" value="UniProtKB-KW"/>
</dbReference>
<keyword evidence="1" id="KW-0255">Endonuclease</keyword>
<name>A0ABU6LEA0_9GAMM</name>